<evidence type="ECO:0008006" key="3">
    <source>
        <dbReference type="Google" id="ProtNLM"/>
    </source>
</evidence>
<proteinExistence type="predicted"/>
<keyword evidence="2" id="KW-1185">Reference proteome</keyword>
<sequence>MLGDRILYGVDVIPADDVRARQAHRVQSPYASALATRLSAAAGSAGMVSKSHSRAMVAAACAVPPVTALGIDIEWMAPDRPFDAILANFLPSFATPVACNGFYRAWTFLEAHFKAYQCWPREKELRQVLAGPARDDSWQTVEGNYLLQHQVGGDFQLTVLWRSDQPCGIKYVR</sequence>
<organism evidence="1 2">
    <name type="scientific">Rhizomicrobium electricum</name>
    <dbReference type="NCBI Taxonomy" id="480070"/>
    <lineage>
        <taxon>Bacteria</taxon>
        <taxon>Pseudomonadati</taxon>
        <taxon>Pseudomonadota</taxon>
        <taxon>Alphaproteobacteria</taxon>
        <taxon>Micropepsales</taxon>
        <taxon>Micropepsaceae</taxon>
        <taxon>Rhizomicrobium</taxon>
    </lineage>
</organism>
<dbReference type="Proteomes" id="UP001499951">
    <property type="component" value="Unassembled WGS sequence"/>
</dbReference>
<protein>
    <recommendedName>
        <fullName evidence="3">4'-phosphopantetheinyl transferase domain-containing protein</fullName>
    </recommendedName>
</protein>
<gene>
    <name evidence="1" type="ORF">GCM10008942_21770</name>
</gene>
<evidence type="ECO:0000313" key="1">
    <source>
        <dbReference type="EMBL" id="GAA0572688.1"/>
    </source>
</evidence>
<dbReference type="RefSeq" id="WP_166934449.1">
    <property type="nucleotide sequence ID" value="NZ_BAAADD010000005.1"/>
</dbReference>
<comment type="caution">
    <text evidence="1">The sequence shown here is derived from an EMBL/GenBank/DDBJ whole genome shotgun (WGS) entry which is preliminary data.</text>
</comment>
<accession>A0ABN1ERL3</accession>
<reference evidence="1 2" key="1">
    <citation type="journal article" date="2019" name="Int. J. Syst. Evol. Microbiol.">
        <title>The Global Catalogue of Microorganisms (GCM) 10K type strain sequencing project: providing services to taxonomists for standard genome sequencing and annotation.</title>
        <authorList>
            <consortium name="The Broad Institute Genomics Platform"/>
            <consortium name="The Broad Institute Genome Sequencing Center for Infectious Disease"/>
            <person name="Wu L."/>
            <person name="Ma J."/>
        </authorList>
    </citation>
    <scope>NUCLEOTIDE SEQUENCE [LARGE SCALE GENOMIC DNA]</scope>
    <source>
        <strain evidence="1 2">JCM 15089</strain>
    </source>
</reference>
<evidence type="ECO:0000313" key="2">
    <source>
        <dbReference type="Proteomes" id="UP001499951"/>
    </source>
</evidence>
<name>A0ABN1ERL3_9PROT</name>
<dbReference type="EMBL" id="BAAADD010000005">
    <property type="protein sequence ID" value="GAA0572688.1"/>
    <property type="molecule type" value="Genomic_DNA"/>
</dbReference>